<accession>A0ABQ3J530</accession>
<dbReference type="EMBL" id="BNCH01000004">
    <property type="protein sequence ID" value="GHF00696.1"/>
    <property type="molecule type" value="Genomic_DNA"/>
</dbReference>
<dbReference type="Pfam" id="PF00583">
    <property type="entry name" value="Acetyltransf_1"/>
    <property type="match status" value="1"/>
</dbReference>
<reference evidence="3" key="1">
    <citation type="journal article" date="2019" name="Int. J. Syst. Evol. Microbiol.">
        <title>The Global Catalogue of Microorganisms (GCM) 10K type strain sequencing project: providing services to taxonomists for standard genome sequencing and annotation.</title>
        <authorList>
            <consortium name="The Broad Institute Genomics Platform"/>
            <consortium name="The Broad Institute Genome Sequencing Center for Infectious Disease"/>
            <person name="Wu L."/>
            <person name="Ma J."/>
        </authorList>
    </citation>
    <scope>NUCLEOTIDE SEQUENCE [LARGE SCALE GENOMIC DNA]</scope>
    <source>
        <strain evidence="3">KCTC 42443</strain>
    </source>
</reference>
<gene>
    <name evidence="2" type="ORF">GCM10016455_22140</name>
</gene>
<dbReference type="Proteomes" id="UP000609802">
    <property type="component" value="Unassembled WGS sequence"/>
</dbReference>
<feature type="domain" description="N-acetyltransferase" evidence="1">
    <location>
        <begin position="139"/>
        <end position="285"/>
    </location>
</feature>
<organism evidence="2 3">
    <name type="scientific">Aliiroseovarius zhejiangensis</name>
    <dbReference type="NCBI Taxonomy" id="1632025"/>
    <lineage>
        <taxon>Bacteria</taxon>
        <taxon>Pseudomonadati</taxon>
        <taxon>Pseudomonadota</taxon>
        <taxon>Alphaproteobacteria</taxon>
        <taxon>Rhodobacterales</taxon>
        <taxon>Paracoccaceae</taxon>
        <taxon>Aliiroseovarius</taxon>
    </lineage>
</organism>
<evidence type="ECO:0000259" key="1">
    <source>
        <dbReference type="PROSITE" id="PS51186"/>
    </source>
</evidence>
<name>A0ABQ3J530_9RHOB</name>
<dbReference type="InterPro" id="IPR000182">
    <property type="entry name" value="GNAT_dom"/>
</dbReference>
<keyword evidence="3" id="KW-1185">Reference proteome</keyword>
<evidence type="ECO:0000313" key="2">
    <source>
        <dbReference type="EMBL" id="GHF00696.1"/>
    </source>
</evidence>
<dbReference type="Gene3D" id="3.40.630.30">
    <property type="match status" value="1"/>
</dbReference>
<proteinExistence type="predicted"/>
<dbReference type="SUPFAM" id="SSF55729">
    <property type="entry name" value="Acyl-CoA N-acyltransferases (Nat)"/>
    <property type="match status" value="1"/>
</dbReference>
<sequence length="285" mass="30702">MIRKARPGDEAAIDAFLARHADTSMFLRSNLLEYGLARSAASRATTYWLSEDASGIRAVFGRSNGGFVMMQAADATDADWIAFRDSMTGQSILGITGDAQQVATGRAFLGLDGCAYALDDVEPLYCLSLDALILPEGPGHLRAPVEADRALLEDWHRDYVTELRMSTPARVAAEAEERAERSILAGQTRLLIHDDRPVAMTAFNARLPDMVQIGAVYAPAALRSNGYARRAVALHLAEARAEGVQEAVLFASSAPACRAYEAIGFARVGAYHLAILKEPFTVGEA</sequence>
<dbReference type="PROSITE" id="PS51186">
    <property type="entry name" value="GNAT"/>
    <property type="match status" value="1"/>
</dbReference>
<dbReference type="InterPro" id="IPR016181">
    <property type="entry name" value="Acyl_CoA_acyltransferase"/>
</dbReference>
<protein>
    <submittedName>
        <fullName evidence="2">N-acetyltransferase</fullName>
    </submittedName>
</protein>
<comment type="caution">
    <text evidence="2">The sequence shown here is derived from an EMBL/GenBank/DDBJ whole genome shotgun (WGS) entry which is preliminary data.</text>
</comment>
<evidence type="ECO:0000313" key="3">
    <source>
        <dbReference type="Proteomes" id="UP000609802"/>
    </source>
</evidence>